<keyword evidence="2" id="KW-1185">Reference proteome</keyword>
<evidence type="ECO:0000313" key="1">
    <source>
        <dbReference type="EMBL" id="AGX02063.1"/>
    </source>
</evidence>
<dbReference type="HOGENOM" id="CLU_2614622_0_0_9"/>
<reference evidence="1 2" key="1">
    <citation type="submission" date="2013-07" db="EMBL/GenBank/DDBJ databases">
        <title>Complete genome sequence of Bacillus infantis NRRL B-14911 that has potential to induce cardiac disease by antigenic mimicry.</title>
        <authorList>
            <person name="Massilamany C."/>
            <person name="Smith T.P.L."/>
            <person name="Loy J.D."/>
            <person name="Barletta R."/>
            <person name="Reddy J."/>
        </authorList>
    </citation>
    <scope>NUCLEOTIDE SEQUENCE [LARGE SCALE GENOMIC DNA]</scope>
    <source>
        <strain evidence="1 2">NRRL B-14911</strain>
    </source>
</reference>
<dbReference type="STRING" id="1367477.N288_00100"/>
<gene>
    <name evidence="1" type="ORF">N288_00100</name>
</gene>
<dbReference type="EMBL" id="CP006643">
    <property type="protein sequence ID" value="AGX02063.1"/>
    <property type="molecule type" value="Genomic_DNA"/>
</dbReference>
<dbReference type="Proteomes" id="UP000017805">
    <property type="component" value="Chromosome"/>
</dbReference>
<accession>U5L4J1</accession>
<dbReference type="KEGG" id="bif:N288_00100"/>
<protein>
    <submittedName>
        <fullName evidence="1">Uncharacterized protein</fullName>
    </submittedName>
</protein>
<sequence length="78" mass="8857">MVGPCESVLEQKHGKPAWASKCFRLKTVMDLRWKAILPSTRVATRVTPVPFLGRGFFVFFAGAAHMPIECMKRRKQHA</sequence>
<organism evidence="1 2">
    <name type="scientific">Bacillus infantis NRRL B-14911</name>
    <dbReference type="NCBI Taxonomy" id="1367477"/>
    <lineage>
        <taxon>Bacteria</taxon>
        <taxon>Bacillati</taxon>
        <taxon>Bacillota</taxon>
        <taxon>Bacilli</taxon>
        <taxon>Bacillales</taxon>
        <taxon>Bacillaceae</taxon>
        <taxon>Bacillus</taxon>
    </lineage>
</organism>
<proteinExistence type="predicted"/>
<dbReference type="AlphaFoldDB" id="U5L4J1"/>
<evidence type="ECO:0000313" key="2">
    <source>
        <dbReference type="Proteomes" id="UP000017805"/>
    </source>
</evidence>
<name>U5L4J1_9BACI</name>